<organism evidence="3 4">
    <name type="scientific">Phenylobacterium glaciei</name>
    <dbReference type="NCBI Taxonomy" id="2803784"/>
    <lineage>
        <taxon>Bacteria</taxon>
        <taxon>Pseudomonadati</taxon>
        <taxon>Pseudomonadota</taxon>
        <taxon>Alphaproteobacteria</taxon>
        <taxon>Caulobacterales</taxon>
        <taxon>Caulobacteraceae</taxon>
        <taxon>Phenylobacterium</taxon>
    </lineage>
</organism>
<dbReference type="GO" id="GO:0004190">
    <property type="term" value="F:aspartic-type endopeptidase activity"/>
    <property type="evidence" value="ECO:0007669"/>
    <property type="project" value="UniProtKB-EC"/>
</dbReference>
<dbReference type="InterPro" id="IPR000045">
    <property type="entry name" value="Prepilin_IV_endopep_pep"/>
</dbReference>
<keyword evidence="4" id="KW-1185">Reference proteome</keyword>
<keyword evidence="1" id="KW-1133">Transmembrane helix</keyword>
<dbReference type="AlphaFoldDB" id="A0A941D7K7"/>
<dbReference type="EC" id="3.4.23.43" evidence="3"/>
<gene>
    <name evidence="3" type="ORF">JKL49_19530</name>
</gene>
<feature type="transmembrane region" description="Helical" evidence="1">
    <location>
        <begin position="147"/>
        <end position="168"/>
    </location>
</feature>
<feature type="domain" description="Prepilin type IV endopeptidase peptidase" evidence="2">
    <location>
        <begin position="11"/>
        <end position="113"/>
    </location>
</feature>
<evidence type="ECO:0000313" key="4">
    <source>
        <dbReference type="Proteomes" id="UP000622580"/>
    </source>
</evidence>
<sequence>MPLLQAALLSIFPALVIVGGLRDATSYTIPNWISGVLILAFFPTAFAMGLPLQAIGAQAGIGAIALVMGMVMFSLGWIGGGDAKLFAAAGLWLGWPAFATYLLVTGVAGGALAMGLLGLRSMWVRPYVLNGPAWFGRLATPGENVPYGVAIAVGALAAFPATALMAAFPGLS</sequence>
<dbReference type="GO" id="GO:0016020">
    <property type="term" value="C:membrane"/>
    <property type="evidence" value="ECO:0007669"/>
    <property type="project" value="InterPro"/>
</dbReference>
<feature type="transmembrane region" description="Helical" evidence="1">
    <location>
        <begin position="98"/>
        <end position="119"/>
    </location>
</feature>
<keyword evidence="1" id="KW-0812">Transmembrane</keyword>
<reference evidence="3" key="1">
    <citation type="submission" date="2021-04" db="EMBL/GenBank/DDBJ databases">
        <title>Draft genome assembly of strain Phenylobacterium sp. 20VBR1 using MiniION and Illumina platforms.</title>
        <authorList>
            <person name="Thomas F.A."/>
            <person name="Krishnan K.P."/>
            <person name="Sinha R.K."/>
        </authorList>
    </citation>
    <scope>NUCLEOTIDE SEQUENCE</scope>
    <source>
        <strain evidence="3">20VBR1</strain>
    </source>
</reference>
<proteinExistence type="predicted"/>
<feature type="transmembrane region" description="Helical" evidence="1">
    <location>
        <begin position="59"/>
        <end position="78"/>
    </location>
</feature>
<evidence type="ECO:0000313" key="3">
    <source>
        <dbReference type="EMBL" id="MBR7621593.1"/>
    </source>
</evidence>
<protein>
    <submittedName>
        <fullName evidence="3">Prepilin peptidase</fullName>
        <ecNumber evidence="3">3.4.23.43</ecNumber>
    </submittedName>
</protein>
<dbReference type="Pfam" id="PF01478">
    <property type="entry name" value="Peptidase_A24"/>
    <property type="match status" value="1"/>
</dbReference>
<keyword evidence="1" id="KW-0472">Membrane</keyword>
<dbReference type="EMBL" id="JAGSGD010000002">
    <property type="protein sequence ID" value="MBR7621593.1"/>
    <property type="molecule type" value="Genomic_DNA"/>
</dbReference>
<comment type="caution">
    <text evidence="3">The sequence shown here is derived from an EMBL/GenBank/DDBJ whole genome shotgun (WGS) entry which is preliminary data.</text>
</comment>
<name>A0A941D7K7_9CAUL</name>
<dbReference type="RefSeq" id="WP_215343110.1">
    <property type="nucleotide sequence ID" value="NZ_JAGSGD010000002.1"/>
</dbReference>
<dbReference type="Proteomes" id="UP000622580">
    <property type="component" value="Unassembled WGS sequence"/>
</dbReference>
<keyword evidence="3" id="KW-0378">Hydrolase</keyword>
<accession>A0A941D7K7</accession>
<dbReference type="Gene3D" id="1.20.120.1220">
    <property type="match status" value="1"/>
</dbReference>
<feature type="transmembrane region" description="Helical" evidence="1">
    <location>
        <begin position="32"/>
        <end position="52"/>
    </location>
</feature>
<evidence type="ECO:0000256" key="1">
    <source>
        <dbReference type="SAM" id="Phobius"/>
    </source>
</evidence>
<evidence type="ECO:0000259" key="2">
    <source>
        <dbReference type="Pfam" id="PF01478"/>
    </source>
</evidence>